<comment type="caution">
    <text evidence="1">The sequence shown here is derived from an EMBL/GenBank/DDBJ whole genome shotgun (WGS) entry which is preliminary data.</text>
</comment>
<organism evidence="1 2">
    <name type="scientific">Micromonospora rubida</name>
    <dbReference type="NCBI Taxonomy" id="2697657"/>
    <lineage>
        <taxon>Bacteria</taxon>
        <taxon>Bacillati</taxon>
        <taxon>Actinomycetota</taxon>
        <taxon>Actinomycetes</taxon>
        <taxon>Micromonosporales</taxon>
        <taxon>Micromonosporaceae</taxon>
        <taxon>Micromonospora</taxon>
    </lineage>
</organism>
<reference evidence="1 2" key="1">
    <citation type="submission" date="2024-10" db="EMBL/GenBank/DDBJ databases">
        <title>The Natural Products Discovery Center: Release of the First 8490 Sequenced Strains for Exploring Actinobacteria Biosynthetic Diversity.</title>
        <authorList>
            <person name="Kalkreuter E."/>
            <person name="Kautsar S.A."/>
            <person name="Yang D."/>
            <person name="Bader C.D."/>
            <person name="Teijaro C.N."/>
            <person name="Fluegel L."/>
            <person name="Davis C.M."/>
            <person name="Simpson J.R."/>
            <person name="Lauterbach L."/>
            <person name="Steele A.D."/>
            <person name="Gui C."/>
            <person name="Meng S."/>
            <person name="Li G."/>
            <person name="Viehrig K."/>
            <person name="Ye F."/>
            <person name="Su P."/>
            <person name="Kiefer A.F."/>
            <person name="Nichols A."/>
            <person name="Cepeda A.J."/>
            <person name="Yan W."/>
            <person name="Fan B."/>
            <person name="Jiang Y."/>
            <person name="Adhikari A."/>
            <person name="Zheng C.-J."/>
            <person name="Schuster L."/>
            <person name="Cowan T.M."/>
            <person name="Smanski M.J."/>
            <person name="Chevrette M.G."/>
            <person name="De Carvalho L.P.S."/>
            <person name="Shen B."/>
        </authorList>
    </citation>
    <scope>NUCLEOTIDE SEQUENCE [LARGE SCALE GENOMIC DNA]</scope>
    <source>
        <strain evidence="1 2">NPDC021253</strain>
    </source>
</reference>
<protein>
    <submittedName>
        <fullName evidence="1">Baseplate assembly protein</fullName>
    </submittedName>
</protein>
<accession>A0ABW7SJA0</accession>
<dbReference type="RefSeq" id="WP_396679422.1">
    <property type="nucleotide sequence ID" value="NZ_JBIRPU010000007.1"/>
</dbReference>
<name>A0ABW7SJA0_9ACTN</name>
<dbReference type="NCBIfam" id="TIGR02243">
    <property type="entry name" value="putative baseplate assembly protein"/>
    <property type="match status" value="1"/>
</dbReference>
<gene>
    <name evidence="1" type="ORF">ACH4OY_13760</name>
</gene>
<dbReference type="Proteomes" id="UP001611075">
    <property type="component" value="Unassembled WGS sequence"/>
</dbReference>
<sequence>MADRYRCADAERRRQQTIEAGVLNGIDIIDVDNGATGLPPQRTLIVLCLLELPLDLTAAGVRVDGGVRQDPAVNPVRVQWAFRGDQLAAHPEVVTDADIALVADLPHQERLLVLRTSSTGDFSTYRLVVVDPARRGFDPELASAPFTFKLDCPSDFDPAAGTPADPPTEQVPVLDYLNRDFLGLRQQLLDRLSVVIPQWSDRNAADTGVMLVELFAYLGDHLGYAQDVVAAEAYLGTARLRRSVARHARLLDYPMHEGATARTWLVLTVEPDTDGRAVPTGTEVRDADDELTFHTLHPVTPTVTRNAIDIYTWGRQRCVLPVGAITATLVGTRAELGLTAGDVLIFEEVRGPDGAEAGVDVTHRHPVRLTADPRDVTDPATGARLVEVVWAEQDALPFELLLWRFPQGRCRPDVGAAVARGNVVLVEHGALVGPEPLVPELVPVTGRYRPALRQPGLAHSVPYDDPTARGLPAADALAVSARDTLAAVVRLADAQTDWTLRRDLLASDRFATEYVVEMSDDGTAVLRFGDDLVGRAPTPGTRLEVTYRVGGGLAGNCGRDVLIRWAVDGVSARNPLSAVGGVDPESVEQVRQWAPYAFRVQQRAVTDADYAEVTGRYPRVQRAAGTRRWTGSWYTEYVTVDRTGGADVDAAFRADVAAFLDPYRMAGVDVEVEAPVFVPLDIVLTICVAPGHLPGTVRQALVERFSTGVLPDGSRGYFHPDNFTFGQPVYLSPIVAAAMAIDGVAWVDSEVTPDKPNRFQRWGLPPAGERAAGLIATARLEVARCDSDPDRPEHGRIDFVLKGGD</sequence>
<proteinExistence type="predicted"/>
<evidence type="ECO:0000313" key="1">
    <source>
        <dbReference type="EMBL" id="MFI0793738.1"/>
    </source>
</evidence>
<dbReference type="EMBL" id="JBIRPU010000007">
    <property type="protein sequence ID" value="MFI0793738.1"/>
    <property type="molecule type" value="Genomic_DNA"/>
</dbReference>
<keyword evidence="2" id="KW-1185">Reference proteome</keyword>
<dbReference type="InterPro" id="IPR011749">
    <property type="entry name" value="CHP02243"/>
</dbReference>
<evidence type="ECO:0000313" key="2">
    <source>
        <dbReference type="Proteomes" id="UP001611075"/>
    </source>
</evidence>